<dbReference type="EMBL" id="MFRE01000007">
    <property type="protein sequence ID" value="OGH94591.1"/>
    <property type="molecule type" value="Genomic_DNA"/>
</dbReference>
<name>A0A1F6PEL0_9BACT</name>
<gene>
    <name evidence="1" type="ORF">A2538_00330</name>
</gene>
<dbReference type="GO" id="GO:0003677">
    <property type="term" value="F:DNA binding"/>
    <property type="evidence" value="ECO:0007669"/>
    <property type="project" value="InterPro"/>
</dbReference>
<evidence type="ECO:0000313" key="2">
    <source>
        <dbReference type="Proteomes" id="UP000178254"/>
    </source>
</evidence>
<dbReference type="AlphaFoldDB" id="A0A1F6PEL0"/>
<accession>A0A1F6PEL0</accession>
<dbReference type="STRING" id="1798709.A2538_00330"/>
<sequence>MLTIDKLVNIMYNSCYMTKEKNKFITTAELANLLGISRIAIFKKIQNGEIKAIKKGRNYAINIADVSGLNDRMSANDKKIISEAVDRTMHDYGETLRLLAKE</sequence>
<dbReference type="InterPro" id="IPR010093">
    <property type="entry name" value="SinI_DNA-bd"/>
</dbReference>
<evidence type="ECO:0000313" key="1">
    <source>
        <dbReference type="EMBL" id="OGH94591.1"/>
    </source>
</evidence>
<organism evidence="1 2">
    <name type="scientific">Candidatus Magasanikbacteria bacterium RIFOXYD2_FULL_41_14</name>
    <dbReference type="NCBI Taxonomy" id="1798709"/>
    <lineage>
        <taxon>Bacteria</taxon>
        <taxon>Candidatus Magasanikiibacteriota</taxon>
    </lineage>
</organism>
<dbReference type="Proteomes" id="UP000178254">
    <property type="component" value="Unassembled WGS sequence"/>
</dbReference>
<reference evidence="1 2" key="1">
    <citation type="journal article" date="2016" name="Nat. Commun.">
        <title>Thousands of microbial genomes shed light on interconnected biogeochemical processes in an aquifer system.</title>
        <authorList>
            <person name="Anantharaman K."/>
            <person name="Brown C.T."/>
            <person name="Hug L.A."/>
            <person name="Sharon I."/>
            <person name="Castelle C.J."/>
            <person name="Probst A.J."/>
            <person name="Thomas B.C."/>
            <person name="Singh A."/>
            <person name="Wilkins M.J."/>
            <person name="Karaoz U."/>
            <person name="Brodie E.L."/>
            <person name="Williams K.H."/>
            <person name="Hubbard S.S."/>
            <person name="Banfield J.F."/>
        </authorList>
    </citation>
    <scope>NUCLEOTIDE SEQUENCE [LARGE SCALE GENOMIC DNA]</scope>
</reference>
<dbReference type="NCBIfam" id="TIGR01764">
    <property type="entry name" value="excise"/>
    <property type="match status" value="1"/>
</dbReference>
<comment type="caution">
    <text evidence="1">The sequence shown here is derived from an EMBL/GenBank/DDBJ whole genome shotgun (WGS) entry which is preliminary data.</text>
</comment>
<protein>
    <submittedName>
        <fullName evidence="1">Uncharacterized protein</fullName>
    </submittedName>
</protein>
<proteinExistence type="predicted"/>